<organism evidence="2 3">
    <name type="scientific">Calicophoron daubneyi</name>
    <name type="common">Rumen fluke</name>
    <name type="synonym">Paramphistomum daubneyi</name>
    <dbReference type="NCBI Taxonomy" id="300641"/>
    <lineage>
        <taxon>Eukaryota</taxon>
        <taxon>Metazoa</taxon>
        <taxon>Spiralia</taxon>
        <taxon>Lophotrochozoa</taxon>
        <taxon>Platyhelminthes</taxon>
        <taxon>Trematoda</taxon>
        <taxon>Digenea</taxon>
        <taxon>Plagiorchiida</taxon>
        <taxon>Pronocephalata</taxon>
        <taxon>Paramphistomoidea</taxon>
        <taxon>Paramphistomidae</taxon>
        <taxon>Calicophoron</taxon>
    </lineage>
</organism>
<evidence type="ECO:0000313" key="3">
    <source>
        <dbReference type="Proteomes" id="UP001497525"/>
    </source>
</evidence>
<comment type="caution">
    <text evidence="2">The sequence shown here is derived from an EMBL/GenBank/DDBJ whole genome shotgun (WGS) entry which is preliminary data.</text>
</comment>
<feature type="region of interest" description="Disordered" evidence="1">
    <location>
        <begin position="123"/>
        <end position="160"/>
    </location>
</feature>
<sequence>MIERLVGNEHGRHARIYAIRKTHNLLPLFAGIPSRKKLTLDAVTHFLRRRRRSQAKIVKLVRRLPTRKGIYNEVAVQTGNSVCARMYTPSYEVERVASVRLTTSDQSEENVLFSHTTVSDYFSQQSSEDSTSSRSRQKDPPFPTYLRIRSPTLPSDEDDDRITIISRQFTPIVPLRTSASTFASRRSRSLDYPTFTSGLSFE</sequence>
<dbReference type="AlphaFoldDB" id="A0AAV2T873"/>
<dbReference type="Proteomes" id="UP001497525">
    <property type="component" value="Unassembled WGS sequence"/>
</dbReference>
<evidence type="ECO:0000256" key="1">
    <source>
        <dbReference type="SAM" id="MobiDB-lite"/>
    </source>
</evidence>
<reference evidence="2" key="1">
    <citation type="submission" date="2024-06" db="EMBL/GenBank/DDBJ databases">
        <authorList>
            <person name="Liu X."/>
            <person name="Lenzi L."/>
            <person name="Haldenby T S."/>
            <person name="Uol C."/>
        </authorList>
    </citation>
    <scope>NUCLEOTIDE SEQUENCE</scope>
</reference>
<protein>
    <submittedName>
        <fullName evidence="2">Uncharacterized protein</fullName>
    </submittedName>
</protein>
<dbReference type="EMBL" id="CAXLJL010000123">
    <property type="protein sequence ID" value="CAL5132466.1"/>
    <property type="molecule type" value="Genomic_DNA"/>
</dbReference>
<feature type="compositionally biased region" description="Low complexity" evidence="1">
    <location>
        <begin position="123"/>
        <end position="134"/>
    </location>
</feature>
<accession>A0AAV2T873</accession>
<evidence type="ECO:0000313" key="2">
    <source>
        <dbReference type="EMBL" id="CAL5132466.1"/>
    </source>
</evidence>
<proteinExistence type="predicted"/>
<name>A0AAV2T873_CALDB</name>
<gene>
    <name evidence="2" type="ORF">CDAUBV1_LOCUS5290</name>
</gene>